<proteinExistence type="predicted"/>
<evidence type="ECO:0008006" key="4">
    <source>
        <dbReference type="Google" id="ProtNLM"/>
    </source>
</evidence>
<evidence type="ECO:0000313" key="3">
    <source>
        <dbReference type="Proteomes" id="UP001153069"/>
    </source>
</evidence>
<feature type="signal peptide" evidence="1">
    <location>
        <begin position="1"/>
        <end position="26"/>
    </location>
</feature>
<evidence type="ECO:0000313" key="2">
    <source>
        <dbReference type="EMBL" id="CAB9526486.1"/>
    </source>
</evidence>
<feature type="chain" id="PRO_5040191770" description="Secreted protein" evidence="1">
    <location>
        <begin position="27"/>
        <end position="171"/>
    </location>
</feature>
<dbReference type="EMBL" id="CAICTM010001834">
    <property type="protein sequence ID" value="CAB9526486.1"/>
    <property type="molecule type" value="Genomic_DNA"/>
</dbReference>
<keyword evidence="1" id="KW-0732">Signal</keyword>
<dbReference type="AlphaFoldDB" id="A0A9N8EVT3"/>
<dbReference type="Proteomes" id="UP001153069">
    <property type="component" value="Unassembled WGS sequence"/>
</dbReference>
<accession>A0A9N8EVT3</accession>
<name>A0A9N8EVT3_9STRA</name>
<keyword evidence="3" id="KW-1185">Reference proteome</keyword>
<sequence length="171" mass="18498">MKSSPRIAVCLWCLLLLVEPFRRCHALATTNPNSATKKGYRVCTASPCGPNGSELLLDALQRLATDGTTLKGDYCLGGCCSGTVVKPIGKTNSHRKMLPVIADQETAMETAETLLLELDALDESKLQTLRDKMAAGDRVLENSNEPDICQNCGVGLQLYRGNCAKCGKYPY</sequence>
<comment type="caution">
    <text evidence="2">The sequence shown here is derived from an EMBL/GenBank/DDBJ whole genome shotgun (WGS) entry which is preliminary data.</text>
</comment>
<dbReference type="CDD" id="cd02980">
    <property type="entry name" value="TRX_Fd_family"/>
    <property type="match status" value="1"/>
</dbReference>
<protein>
    <recommendedName>
        <fullName evidence="4">Secreted protein</fullName>
    </recommendedName>
</protein>
<evidence type="ECO:0000256" key="1">
    <source>
        <dbReference type="SAM" id="SignalP"/>
    </source>
</evidence>
<gene>
    <name evidence="2" type="ORF">SEMRO_1836_G300690.1</name>
</gene>
<reference evidence="2" key="1">
    <citation type="submission" date="2020-06" db="EMBL/GenBank/DDBJ databases">
        <authorList>
            <consortium name="Plant Systems Biology data submission"/>
        </authorList>
    </citation>
    <scope>NUCLEOTIDE SEQUENCE</scope>
    <source>
        <strain evidence="2">D6</strain>
    </source>
</reference>
<organism evidence="2 3">
    <name type="scientific">Seminavis robusta</name>
    <dbReference type="NCBI Taxonomy" id="568900"/>
    <lineage>
        <taxon>Eukaryota</taxon>
        <taxon>Sar</taxon>
        <taxon>Stramenopiles</taxon>
        <taxon>Ochrophyta</taxon>
        <taxon>Bacillariophyta</taxon>
        <taxon>Bacillariophyceae</taxon>
        <taxon>Bacillariophycidae</taxon>
        <taxon>Naviculales</taxon>
        <taxon>Naviculaceae</taxon>
        <taxon>Seminavis</taxon>
    </lineage>
</organism>